<comment type="caution">
    <text evidence="2">The sequence shown here is derived from an EMBL/GenBank/DDBJ whole genome shotgun (WGS) entry which is preliminary data.</text>
</comment>
<sequence length="45" mass="5039">MKMLLLFLSLAMLYSAAQAPFRIKTATIYQGNVIDVLDPSRPRIA</sequence>
<evidence type="ECO:0000313" key="3">
    <source>
        <dbReference type="Proteomes" id="UP001302274"/>
    </source>
</evidence>
<organism evidence="2 3">
    <name type="scientific">Bacteriovorax antarcticus</name>
    <dbReference type="NCBI Taxonomy" id="3088717"/>
    <lineage>
        <taxon>Bacteria</taxon>
        <taxon>Pseudomonadati</taxon>
        <taxon>Bdellovibrionota</taxon>
        <taxon>Bacteriovoracia</taxon>
        <taxon>Bacteriovoracales</taxon>
        <taxon>Bacteriovoracaceae</taxon>
        <taxon>Bacteriovorax</taxon>
    </lineage>
</organism>
<reference evidence="2 3" key="1">
    <citation type="submission" date="2023-11" db="EMBL/GenBank/DDBJ databases">
        <title>A Novel Polar Bacteriovorax (B. antarcticus) Isolated from the Biocrust in Antarctica.</title>
        <authorList>
            <person name="Mun W."/>
            <person name="Choi S.Y."/>
            <person name="Mitchell R.J."/>
        </authorList>
    </citation>
    <scope>NUCLEOTIDE SEQUENCE [LARGE SCALE GENOMIC DNA]</scope>
    <source>
        <strain evidence="2 3">PP10</strain>
    </source>
</reference>
<feature type="signal peptide" evidence="1">
    <location>
        <begin position="1"/>
        <end position="19"/>
    </location>
</feature>
<protein>
    <recommendedName>
        <fullName evidence="4">Amidohydrolase</fullName>
    </recommendedName>
</protein>
<feature type="chain" id="PRO_5045451565" description="Amidohydrolase" evidence="1">
    <location>
        <begin position="20"/>
        <end position="45"/>
    </location>
</feature>
<dbReference type="Proteomes" id="UP001302274">
    <property type="component" value="Unassembled WGS sequence"/>
</dbReference>
<keyword evidence="1" id="KW-0732">Signal</keyword>
<evidence type="ECO:0008006" key="4">
    <source>
        <dbReference type="Google" id="ProtNLM"/>
    </source>
</evidence>
<dbReference type="RefSeq" id="WP_323578152.1">
    <property type="nucleotide sequence ID" value="NZ_JAYGJQ010000002.1"/>
</dbReference>
<dbReference type="EMBL" id="JAYGJQ010000002">
    <property type="protein sequence ID" value="MEA9357954.1"/>
    <property type="molecule type" value="Genomic_DNA"/>
</dbReference>
<gene>
    <name evidence="2" type="ORF">SHI21_17110</name>
</gene>
<evidence type="ECO:0000313" key="2">
    <source>
        <dbReference type="EMBL" id="MEA9357954.1"/>
    </source>
</evidence>
<proteinExistence type="predicted"/>
<evidence type="ECO:0000256" key="1">
    <source>
        <dbReference type="SAM" id="SignalP"/>
    </source>
</evidence>
<name>A0ABU5VY00_9BACT</name>
<accession>A0ABU5VY00</accession>
<keyword evidence="3" id="KW-1185">Reference proteome</keyword>